<name>A0AA39WGV6_9PEZI</name>
<organism evidence="3 4">
    <name type="scientific">Bombardia bombarda</name>
    <dbReference type="NCBI Taxonomy" id="252184"/>
    <lineage>
        <taxon>Eukaryota</taxon>
        <taxon>Fungi</taxon>
        <taxon>Dikarya</taxon>
        <taxon>Ascomycota</taxon>
        <taxon>Pezizomycotina</taxon>
        <taxon>Sordariomycetes</taxon>
        <taxon>Sordariomycetidae</taxon>
        <taxon>Sordariales</taxon>
        <taxon>Lasiosphaeriaceae</taxon>
        <taxon>Bombardia</taxon>
    </lineage>
</organism>
<evidence type="ECO:0000313" key="3">
    <source>
        <dbReference type="EMBL" id="KAK0615168.1"/>
    </source>
</evidence>
<dbReference type="EMBL" id="JAULSR010000007">
    <property type="protein sequence ID" value="KAK0615168.1"/>
    <property type="molecule type" value="Genomic_DNA"/>
</dbReference>
<keyword evidence="4" id="KW-1185">Reference proteome</keyword>
<comment type="similarity">
    <text evidence="1">Belongs to the tryptophan dimethylallyltransferase family.</text>
</comment>
<comment type="caution">
    <text evidence="3">The sequence shown here is derived from an EMBL/GenBank/DDBJ whole genome shotgun (WGS) entry which is preliminary data.</text>
</comment>
<evidence type="ECO:0000313" key="4">
    <source>
        <dbReference type="Proteomes" id="UP001174934"/>
    </source>
</evidence>
<sequence length="126" mass="13920">MARFKIYYRSRQTSFDSVVANLALGGLSKLPPSALADLKHLWHLILDTLDVEYDSNTCTPLPAIDHETAGMLYDAAIRLGDPVPVTKVYIPVRHYGRQSDGAVMDGLVEWLRESGSDVFGGIMSRP</sequence>
<evidence type="ECO:0000256" key="1">
    <source>
        <dbReference type="ARBA" id="ARBA00010209"/>
    </source>
</evidence>
<dbReference type="GO" id="GO:0009820">
    <property type="term" value="P:alkaloid metabolic process"/>
    <property type="evidence" value="ECO:0007669"/>
    <property type="project" value="InterPro"/>
</dbReference>
<dbReference type="PANTHER" id="PTHR40627">
    <property type="entry name" value="INDOLE PRENYLTRANSFERASE TDIB-RELATED"/>
    <property type="match status" value="1"/>
</dbReference>
<keyword evidence="2" id="KW-0808">Transferase</keyword>
<gene>
    <name evidence="3" type="ORF">B0T17DRAFT_646749</name>
</gene>
<dbReference type="InterPro" id="IPR017795">
    <property type="entry name" value="ABBA_NscD-like"/>
</dbReference>
<dbReference type="PANTHER" id="PTHR40627:SF4">
    <property type="entry name" value="PRENYLTRANSFERASE ASQH1-RELATED"/>
    <property type="match status" value="1"/>
</dbReference>
<protein>
    <submittedName>
        <fullName evidence="3">Aromatic prenyltransferase</fullName>
    </submittedName>
</protein>
<dbReference type="Proteomes" id="UP001174934">
    <property type="component" value="Unassembled WGS sequence"/>
</dbReference>
<dbReference type="Pfam" id="PF11991">
    <property type="entry name" value="Trp_DMAT"/>
    <property type="match status" value="1"/>
</dbReference>
<dbReference type="AlphaFoldDB" id="A0AA39WGV6"/>
<proteinExistence type="inferred from homology"/>
<dbReference type="GO" id="GO:0016765">
    <property type="term" value="F:transferase activity, transferring alkyl or aryl (other than methyl) groups"/>
    <property type="evidence" value="ECO:0007669"/>
    <property type="project" value="InterPro"/>
</dbReference>
<reference evidence="3" key="1">
    <citation type="submission" date="2023-06" db="EMBL/GenBank/DDBJ databases">
        <title>Genome-scale phylogeny and comparative genomics of the fungal order Sordariales.</title>
        <authorList>
            <consortium name="Lawrence Berkeley National Laboratory"/>
            <person name="Hensen N."/>
            <person name="Bonometti L."/>
            <person name="Westerberg I."/>
            <person name="Brannstrom I.O."/>
            <person name="Guillou S."/>
            <person name="Cros-Aarteil S."/>
            <person name="Calhoun S."/>
            <person name="Haridas S."/>
            <person name="Kuo A."/>
            <person name="Mondo S."/>
            <person name="Pangilinan J."/>
            <person name="Riley R."/>
            <person name="LaButti K."/>
            <person name="Andreopoulos B."/>
            <person name="Lipzen A."/>
            <person name="Chen C."/>
            <person name="Yanf M."/>
            <person name="Daum C."/>
            <person name="Ng V."/>
            <person name="Clum A."/>
            <person name="Steindorff A."/>
            <person name="Ohm R."/>
            <person name="Martin F."/>
            <person name="Silar P."/>
            <person name="Natvig D."/>
            <person name="Lalanne C."/>
            <person name="Gautier V."/>
            <person name="Ament-velasquez S.L."/>
            <person name="Kruys A."/>
            <person name="Hutchinson M.I."/>
            <person name="Powell A.J."/>
            <person name="Barry K."/>
            <person name="Miller A.N."/>
            <person name="Grigoriev I.V."/>
            <person name="Debuchy R."/>
            <person name="Gladieux P."/>
            <person name="Thoren M.H."/>
            <person name="Johannesson H."/>
        </authorList>
    </citation>
    <scope>NUCLEOTIDE SEQUENCE</scope>
    <source>
        <strain evidence="3">SMH3391-2</strain>
    </source>
</reference>
<evidence type="ECO:0000256" key="2">
    <source>
        <dbReference type="ARBA" id="ARBA00022679"/>
    </source>
</evidence>
<accession>A0AA39WGV6</accession>